<evidence type="ECO:0000313" key="2">
    <source>
        <dbReference type="Proteomes" id="UP000829992"/>
    </source>
</evidence>
<reference evidence="1 2" key="1">
    <citation type="submission" date="2022-05" db="EMBL/GenBank/DDBJ databases">
        <authorList>
            <person name="Zhou X."/>
            <person name="Li K."/>
            <person name="Man Y."/>
        </authorList>
    </citation>
    <scope>NUCLEOTIDE SEQUENCE [LARGE SCALE GENOMIC DNA]</scope>
    <source>
        <strain evidence="1 2">MS405</strain>
    </source>
</reference>
<keyword evidence="2" id="KW-1185">Reference proteome</keyword>
<name>A0ABY4PXR0_9ACTN</name>
<gene>
    <name evidence="1" type="ORF">M4V62_23065</name>
</gene>
<evidence type="ECO:0000313" key="1">
    <source>
        <dbReference type="EMBL" id="UQT57744.1"/>
    </source>
</evidence>
<protein>
    <submittedName>
        <fullName evidence="1">Uncharacterized protein</fullName>
    </submittedName>
</protein>
<proteinExistence type="predicted"/>
<dbReference type="RefSeq" id="WP_249589131.1">
    <property type="nucleotide sequence ID" value="NZ_BAAAQL010000046.1"/>
</dbReference>
<sequence>MIFFQLLSAAIGFGMEQLLTSRYGSLGVLALVLLGIGIRAQNKTCLSASAMIFLLLMAQA</sequence>
<accession>A0ABY4PXR0</accession>
<organism evidence="1 2">
    <name type="scientific">Streptomyces durmitorensis</name>
    <dbReference type="NCBI Taxonomy" id="319947"/>
    <lineage>
        <taxon>Bacteria</taxon>
        <taxon>Bacillati</taxon>
        <taxon>Actinomycetota</taxon>
        <taxon>Actinomycetes</taxon>
        <taxon>Kitasatosporales</taxon>
        <taxon>Streptomycetaceae</taxon>
        <taxon>Streptomyces</taxon>
    </lineage>
</organism>
<dbReference type="Proteomes" id="UP000829992">
    <property type="component" value="Chromosome"/>
</dbReference>
<dbReference type="EMBL" id="CP097289">
    <property type="protein sequence ID" value="UQT57744.1"/>
    <property type="molecule type" value="Genomic_DNA"/>
</dbReference>